<feature type="domain" description="Plant heme peroxidase family profile" evidence="15">
    <location>
        <begin position="68"/>
        <end position="337"/>
    </location>
</feature>
<dbReference type="GO" id="GO:0004601">
    <property type="term" value="F:peroxidase activity"/>
    <property type="evidence" value="ECO:0007669"/>
    <property type="project" value="UniProtKB-KW"/>
</dbReference>
<dbReference type="EMBL" id="JASBNA010000002">
    <property type="protein sequence ID" value="KAK7694406.1"/>
    <property type="molecule type" value="Genomic_DNA"/>
</dbReference>
<feature type="active site" description="Proton acceptor" evidence="10">
    <location>
        <position position="73"/>
    </location>
</feature>
<feature type="disulfide bond" evidence="13">
    <location>
        <begin position="268"/>
        <end position="333"/>
    </location>
</feature>
<reference evidence="16 17" key="1">
    <citation type="submission" date="2022-09" db="EMBL/GenBank/DDBJ databases">
        <authorList>
            <person name="Palmer J.M."/>
        </authorList>
    </citation>
    <scope>NUCLEOTIDE SEQUENCE [LARGE SCALE GENOMIC DNA]</scope>
    <source>
        <strain evidence="16 17">DSM 7382</strain>
    </source>
</reference>
<feature type="disulfide bond" evidence="13">
    <location>
        <begin position="60"/>
        <end position="139"/>
    </location>
</feature>
<feature type="binding site" evidence="11">
    <location>
        <position position="74"/>
    </location>
    <ligand>
        <name>Ca(2+)</name>
        <dbReference type="ChEBI" id="CHEBI:29108"/>
        <label>1</label>
    </ligand>
</feature>
<keyword evidence="2 14" id="KW-0575">Peroxidase</keyword>
<keyword evidence="5 14" id="KW-0732">Signal</keyword>
<comment type="similarity">
    <text evidence="1 14">Belongs to the peroxidase family. Ligninase subfamily.</text>
</comment>
<protein>
    <recommendedName>
        <fullName evidence="14">Peroxidase</fullName>
        <ecNumber evidence="14">1.11.1.-</ecNumber>
    </recommendedName>
</protein>
<dbReference type="InterPro" id="IPR044831">
    <property type="entry name" value="Ccp1-like"/>
</dbReference>
<dbReference type="PROSITE" id="PS50873">
    <property type="entry name" value="PEROXIDASE_4"/>
    <property type="match status" value="1"/>
</dbReference>
<dbReference type="InterPro" id="IPR010255">
    <property type="entry name" value="Haem_peroxidase_sf"/>
</dbReference>
<evidence type="ECO:0000256" key="5">
    <source>
        <dbReference type="ARBA" id="ARBA00022729"/>
    </source>
</evidence>
<dbReference type="EC" id="1.11.1.-" evidence="14"/>
<evidence type="ECO:0000313" key="17">
    <source>
        <dbReference type="Proteomes" id="UP001385951"/>
    </source>
</evidence>
<keyword evidence="17" id="KW-1185">Reference proteome</keyword>
<feature type="binding site" evidence="11">
    <location>
        <position position="89"/>
    </location>
    <ligand>
        <name>Ca(2+)</name>
        <dbReference type="ChEBI" id="CHEBI:29108"/>
        <label>1</label>
    </ligand>
</feature>
<evidence type="ECO:0000256" key="13">
    <source>
        <dbReference type="PIRSR" id="PIRSR601621-4"/>
    </source>
</evidence>
<dbReference type="GO" id="GO:0042744">
    <property type="term" value="P:hydrogen peroxide catabolic process"/>
    <property type="evidence" value="ECO:0007669"/>
    <property type="project" value="TreeGrafter"/>
</dbReference>
<keyword evidence="4 11" id="KW-0479">Metal-binding</keyword>
<dbReference type="InterPro" id="IPR019794">
    <property type="entry name" value="Peroxidases_AS"/>
</dbReference>
<dbReference type="PROSITE" id="PS00436">
    <property type="entry name" value="PEROXIDASE_2"/>
    <property type="match status" value="1"/>
</dbReference>
<dbReference type="Proteomes" id="UP001385951">
    <property type="component" value="Unassembled WGS sequence"/>
</dbReference>
<feature type="binding site" description="axial binding residue" evidence="11">
    <location>
        <position position="195"/>
    </location>
    <ligand>
        <name>heme b</name>
        <dbReference type="ChEBI" id="CHEBI:60344"/>
    </ligand>
    <ligandPart>
        <name>Fe</name>
        <dbReference type="ChEBI" id="CHEBI:18248"/>
    </ligandPart>
</feature>
<evidence type="ECO:0000256" key="14">
    <source>
        <dbReference type="RuleBase" id="RU363051"/>
    </source>
</evidence>
<comment type="cofactor">
    <cofactor evidence="11 14">
        <name>Ca(2+)</name>
        <dbReference type="ChEBI" id="CHEBI:29108"/>
    </cofactor>
    <text evidence="11 14">Binds 2 calcium ions per subunit.</text>
</comment>
<dbReference type="SUPFAM" id="SSF48113">
    <property type="entry name" value="Heme-dependent peroxidases"/>
    <property type="match status" value="1"/>
</dbReference>
<sequence length="357" mass="37700">MVFKALIVILGLITLPVTRAALTRRVACPDGKNTATNAACCALFPVMEDLQQNLFDNGECGENAHESLRLTFHDAVGIGSMGGGGADGSIILFDDVESVFQANAGILDIVDAQKPFIARHNLSVADFIQFAGALAVSNCPGAPRLPVFLGRKDATEAAPDKTVPEPFDPLDTIFARLADAGGFDPISTVWLLTAHTIAAADLVDPTIPGSPFDSTPGRFDTQVFLETALRGTLFPGSGPHQGEVQSPIRGEIRLQSDHDIARDSRTACEWQSFVNNQAKAQDRFTDAFAVLTILGSNQDDLIDCSEVIPQPAPFTGQATFPAGLSNADIEQACGETPFPVLATDPGPMTSVAPVPES</sequence>
<feature type="binding site" evidence="11">
    <location>
        <position position="196"/>
    </location>
    <ligand>
        <name>Ca(2+)</name>
        <dbReference type="ChEBI" id="CHEBI:29108"/>
        <label>2</label>
    </ligand>
</feature>
<feature type="site" description="Transition state stabilizer" evidence="12">
    <location>
        <position position="69"/>
    </location>
</feature>
<feature type="binding site" evidence="11">
    <location>
        <position position="213"/>
    </location>
    <ligand>
        <name>Ca(2+)</name>
        <dbReference type="ChEBI" id="CHEBI:29108"/>
        <label>2</label>
    </ligand>
</feature>
<keyword evidence="3 11" id="KW-0349">Heme</keyword>
<comment type="caution">
    <text evidence="16">The sequence shown here is derived from an EMBL/GenBank/DDBJ whole genome shotgun (WGS) entry which is preliminary data.</text>
</comment>
<feature type="disulfide bond" evidence="13">
    <location>
        <begin position="40"/>
        <end position="304"/>
    </location>
</feature>
<dbReference type="PRINTS" id="PR00458">
    <property type="entry name" value="PEROXIDASE"/>
</dbReference>
<evidence type="ECO:0000256" key="3">
    <source>
        <dbReference type="ARBA" id="ARBA00022617"/>
    </source>
</evidence>
<evidence type="ECO:0000256" key="12">
    <source>
        <dbReference type="PIRSR" id="PIRSR601621-3"/>
    </source>
</evidence>
<evidence type="ECO:0000256" key="9">
    <source>
        <dbReference type="ARBA" id="ARBA00023185"/>
    </source>
</evidence>
<dbReference type="Gene3D" id="1.10.520.10">
    <property type="match status" value="1"/>
</dbReference>
<dbReference type="GO" id="GO:0000302">
    <property type="term" value="P:response to reactive oxygen species"/>
    <property type="evidence" value="ECO:0007669"/>
    <property type="project" value="TreeGrafter"/>
</dbReference>
<feature type="chain" id="PRO_5043110320" description="Peroxidase" evidence="14">
    <location>
        <begin position="21"/>
        <end position="357"/>
    </location>
</feature>
<evidence type="ECO:0000313" key="16">
    <source>
        <dbReference type="EMBL" id="KAK7694406.1"/>
    </source>
</evidence>
<dbReference type="GO" id="GO:0046872">
    <property type="term" value="F:metal ion binding"/>
    <property type="evidence" value="ECO:0007669"/>
    <property type="project" value="UniProtKB-UniRule"/>
</dbReference>
<dbReference type="PRINTS" id="PR00462">
    <property type="entry name" value="LIGNINASE"/>
</dbReference>
<evidence type="ECO:0000256" key="8">
    <source>
        <dbReference type="ARBA" id="ARBA00023180"/>
    </source>
</evidence>
<evidence type="ECO:0000256" key="6">
    <source>
        <dbReference type="ARBA" id="ARBA00023002"/>
    </source>
</evidence>
<feature type="binding site" evidence="11">
    <location>
        <position position="220"/>
    </location>
    <ligand>
        <name>Ca(2+)</name>
        <dbReference type="ChEBI" id="CHEBI:29108"/>
        <label>2</label>
    </ligand>
</feature>
<organism evidence="16 17">
    <name type="scientific">Cerrena zonata</name>
    <dbReference type="NCBI Taxonomy" id="2478898"/>
    <lineage>
        <taxon>Eukaryota</taxon>
        <taxon>Fungi</taxon>
        <taxon>Dikarya</taxon>
        <taxon>Basidiomycota</taxon>
        <taxon>Agaricomycotina</taxon>
        <taxon>Agaricomycetes</taxon>
        <taxon>Polyporales</taxon>
        <taxon>Cerrenaceae</taxon>
        <taxon>Cerrena</taxon>
    </lineage>
</organism>
<feature type="binding site" evidence="11">
    <location>
        <position position="215"/>
    </location>
    <ligand>
        <name>Ca(2+)</name>
        <dbReference type="ChEBI" id="CHEBI:29108"/>
        <label>2</label>
    </ligand>
</feature>
<evidence type="ECO:0000256" key="1">
    <source>
        <dbReference type="ARBA" id="ARBA00006089"/>
    </source>
</evidence>
<dbReference type="Pfam" id="PF00141">
    <property type="entry name" value="peroxidase"/>
    <property type="match status" value="1"/>
</dbReference>
<dbReference type="PANTHER" id="PTHR31356:SF66">
    <property type="entry name" value="CATALASE-PEROXIDASE"/>
    <property type="match status" value="1"/>
</dbReference>
<keyword evidence="13" id="KW-1015">Disulfide bond</keyword>
<dbReference type="GO" id="GO:0046274">
    <property type="term" value="P:lignin catabolic process"/>
    <property type="evidence" value="ECO:0007669"/>
    <property type="project" value="UniProtKB-KW"/>
</dbReference>
<dbReference type="GO" id="GO:0034599">
    <property type="term" value="P:cellular response to oxidative stress"/>
    <property type="evidence" value="ECO:0007669"/>
    <property type="project" value="InterPro"/>
</dbReference>
<evidence type="ECO:0000256" key="10">
    <source>
        <dbReference type="PIRSR" id="PIRSR601621-1"/>
    </source>
</evidence>
<keyword evidence="9" id="KW-0439">Lignin degradation</keyword>
<gene>
    <name evidence="16" type="ORF">QCA50_001592</name>
</gene>
<feature type="disulfide bond" evidence="13">
    <location>
        <begin position="28"/>
        <end position="41"/>
    </location>
</feature>
<feature type="binding site" evidence="11">
    <location>
        <position position="85"/>
    </location>
    <ligand>
        <name>Ca(2+)</name>
        <dbReference type="ChEBI" id="CHEBI:29108"/>
        <label>1</label>
    </ligand>
</feature>
<keyword evidence="11 14" id="KW-0106">Calcium</keyword>
<keyword evidence="7 11" id="KW-0408">Iron</keyword>
<evidence type="ECO:0000256" key="2">
    <source>
        <dbReference type="ARBA" id="ARBA00022559"/>
    </source>
</evidence>
<dbReference type="AlphaFoldDB" id="A0AAW0GNR6"/>
<proteinExistence type="inferred from homology"/>
<accession>A0AAW0GNR6</accession>
<feature type="signal peptide" evidence="14">
    <location>
        <begin position="1"/>
        <end position="20"/>
    </location>
</feature>
<dbReference type="Pfam" id="PF11895">
    <property type="entry name" value="Peroxidase_ext"/>
    <property type="match status" value="1"/>
</dbReference>
<dbReference type="PANTHER" id="PTHR31356">
    <property type="entry name" value="THYLAKOID LUMENAL 29 KDA PROTEIN, CHLOROPLASTIC-RELATED"/>
    <property type="match status" value="1"/>
</dbReference>
<comment type="cofactor">
    <cofactor evidence="11">
        <name>heme b</name>
        <dbReference type="ChEBI" id="CHEBI:60344"/>
    </cofactor>
    <text evidence="11">Binds 1 heme b (iron(II)-protoporphyrin IX) group per subunit.</text>
</comment>
<evidence type="ECO:0000256" key="11">
    <source>
        <dbReference type="PIRSR" id="PIRSR601621-2"/>
    </source>
</evidence>
<dbReference type="GO" id="GO:0020037">
    <property type="term" value="F:heme binding"/>
    <property type="evidence" value="ECO:0007669"/>
    <property type="project" value="UniProtKB-UniRule"/>
</dbReference>
<feature type="binding site" evidence="11">
    <location>
        <position position="87"/>
    </location>
    <ligand>
        <name>Ca(2+)</name>
        <dbReference type="ChEBI" id="CHEBI:29108"/>
        <label>1</label>
    </ligand>
</feature>
<evidence type="ECO:0000256" key="7">
    <source>
        <dbReference type="ARBA" id="ARBA00023004"/>
    </source>
</evidence>
<evidence type="ECO:0000259" key="15">
    <source>
        <dbReference type="PROSITE" id="PS50873"/>
    </source>
</evidence>
<keyword evidence="8" id="KW-0325">Glycoprotein</keyword>
<dbReference type="InterPro" id="IPR002016">
    <property type="entry name" value="Haem_peroxidase"/>
</dbReference>
<keyword evidence="6 14" id="KW-0560">Oxidoreductase</keyword>
<dbReference type="Gene3D" id="1.10.420.10">
    <property type="entry name" value="Peroxidase, domain 2"/>
    <property type="match status" value="1"/>
</dbReference>
<evidence type="ECO:0000256" key="4">
    <source>
        <dbReference type="ARBA" id="ARBA00022723"/>
    </source>
</evidence>
<dbReference type="CDD" id="cd00692">
    <property type="entry name" value="ligninase"/>
    <property type="match status" value="1"/>
</dbReference>
<name>A0AAW0GNR6_9APHY</name>
<dbReference type="InterPro" id="IPR024589">
    <property type="entry name" value="Ligninase_C"/>
</dbReference>
<dbReference type="InterPro" id="IPR001621">
    <property type="entry name" value="Ligninase"/>
</dbReference>